<comment type="caution">
    <text evidence="3">The sequence shown here is derived from an EMBL/GenBank/DDBJ whole genome shotgun (WGS) entry which is preliminary data.</text>
</comment>
<feature type="region of interest" description="Disordered" evidence="1">
    <location>
        <begin position="1"/>
        <end position="41"/>
    </location>
</feature>
<keyword evidence="2" id="KW-1133">Transmembrane helix</keyword>
<dbReference type="InterPro" id="IPR046719">
    <property type="entry name" value="DUF6611"/>
</dbReference>
<feature type="transmembrane region" description="Helical" evidence="2">
    <location>
        <begin position="116"/>
        <end position="136"/>
    </location>
</feature>
<keyword evidence="2" id="KW-0812">Transmembrane</keyword>
<evidence type="ECO:0000256" key="2">
    <source>
        <dbReference type="SAM" id="Phobius"/>
    </source>
</evidence>
<evidence type="ECO:0000256" key="1">
    <source>
        <dbReference type="SAM" id="MobiDB-lite"/>
    </source>
</evidence>
<organism evidence="3 4">
    <name type="scientific">Gordonia otitidis (strain DSM 44809 / CCUG 52243 / JCM 12355 / NBRC 100426 / IFM 10032)</name>
    <dbReference type="NCBI Taxonomy" id="1108044"/>
    <lineage>
        <taxon>Bacteria</taxon>
        <taxon>Bacillati</taxon>
        <taxon>Actinomycetota</taxon>
        <taxon>Actinomycetes</taxon>
        <taxon>Mycobacteriales</taxon>
        <taxon>Gordoniaceae</taxon>
        <taxon>Gordonia</taxon>
    </lineage>
</organism>
<dbReference type="RefSeq" id="WP_007240937.1">
    <property type="nucleotide sequence ID" value="NZ_BAFB01000239.1"/>
</dbReference>
<dbReference type="AlphaFoldDB" id="H5TTG7"/>
<keyword evidence="2" id="KW-0472">Membrane</keyword>
<accession>H5TTG7</accession>
<feature type="transmembrane region" description="Helical" evidence="2">
    <location>
        <begin position="92"/>
        <end position="110"/>
    </location>
</feature>
<dbReference type="STRING" id="1108044.GOOTI_239_00220"/>
<evidence type="ECO:0000313" key="3">
    <source>
        <dbReference type="EMBL" id="GAB36775.1"/>
    </source>
</evidence>
<gene>
    <name evidence="3" type="ORF">GOOTI_239_00220</name>
</gene>
<sequence length="219" mass="24167">MTTISSYGSPIDPFAHPPRKHRSSPEAHVRAPQGRADTTGSDLIDRLAEGPSVWGSFSAGSGRYGVCRYRLVVFPPGISSTQRRRLRLWRGWPIWGACLWLTAALVLGVIGTPAVAALWAATALFVISGVIARRIAGHLPGDVRTIDLTTIPGYDLPEGMPTPASIADTLGELRCADARMSRGIITPVEHEVIWQHVYDSMPHRRSRWSRRRPFRTARQ</sequence>
<proteinExistence type="predicted"/>
<reference evidence="3" key="1">
    <citation type="submission" date="2012-02" db="EMBL/GenBank/DDBJ databases">
        <title>Whole genome shotgun sequence of Gordonia otitidis NBRC 100426.</title>
        <authorList>
            <person name="Yoshida I."/>
            <person name="Hosoyama A."/>
            <person name="Tsuchikane K."/>
            <person name="Katsumata H."/>
            <person name="Yamazaki S."/>
            <person name="Fujita N."/>
        </authorList>
    </citation>
    <scope>NUCLEOTIDE SEQUENCE [LARGE SCALE GENOMIC DNA]</scope>
    <source>
        <strain evidence="3">NBRC 100426</strain>
    </source>
</reference>
<dbReference type="Pfam" id="PF20315">
    <property type="entry name" value="DUF6611"/>
    <property type="match status" value="1"/>
</dbReference>
<name>H5TTG7_GORO1</name>
<dbReference type="Proteomes" id="UP000005038">
    <property type="component" value="Unassembled WGS sequence"/>
</dbReference>
<protein>
    <submittedName>
        <fullName evidence="3">Uncharacterized protein</fullName>
    </submittedName>
</protein>
<evidence type="ECO:0000313" key="4">
    <source>
        <dbReference type="Proteomes" id="UP000005038"/>
    </source>
</evidence>
<dbReference type="EMBL" id="BAFB01000239">
    <property type="protein sequence ID" value="GAB36775.1"/>
    <property type="molecule type" value="Genomic_DNA"/>
</dbReference>
<keyword evidence="4" id="KW-1185">Reference proteome</keyword>